<proteinExistence type="predicted"/>
<evidence type="ECO:0000313" key="4">
    <source>
        <dbReference type="Proteomes" id="UP000311382"/>
    </source>
</evidence>
<dbReference type="InterPro" id="IPR036497">
    <property type="entry name" value="GLTP_sf"/>
</dbReference>
<dbReference type="InterPro" id="IPR014830">
    <property type="entry name" value="Glycolipid_transfer_prot_dom"/>
</dbReference>
<dbReference type="GO" id="GO:1902387">
    <property type="term" value="F:ceramide 1-phosphate binding"/>
    <property type="evidence" value="ECO:0007669"/>
    <property type="project" value="TreeGrafter"/>
</dbReference>
<organism evidence="3 4">
    <name type="scientific">Rhodotorula diobovata</name>
    <dbReference type="NCBI Taxonomy" id="5288"/>
    <lineage>
        <taxon>Eukaryota</taxon>
        <taxon>Fungi</taxon>
        <taxon>Dikarya</taxon>
        <taxon>Basidiomycota</taxon>
        <taxon>Pucciniomycotina</taxon>
        <taxon>Microbotryomycetes</taxon>
        <taxon>Sporidiobolales</taxon>
        <taxon>Sporidiobolaceae</taxon>
        <taxon>Rhodotorula</taxon>
    </lineage>
</organism>
<dbReference type="GO" id="GO:0016020">
    <property type="term" value="C:membrane"/>
    <property type="evidence" value="ECO:0007669"/>
    <property type="project" value="TreeGrafter"/>
</dbReference>
<dbReference type="GO" id="GO:1902388">
    <property type="term" value="F:ceramide 1-phosphate transfer activity"/>
    <property type="evidence" value="ECO:0007669"/>
    <property type="project" value="TreeGrafter"/>
</dbReference>
<dbReference type="EMBL" id="SOZI01000009">
    <property type="protein sequence ID" value="TNY23664.1"/>
    <property type="molecule type" value="Genomic_DNA"/>
</dbReference>
<dbReference type="OrthoDB" id="205255at2759"/>
<dbReference type="Gene3D" id="1.10.3520.10">
    <property type="entry name" value="Glycolipid transfer protein"/>
    <property type="match status" value="1"/>
</dbReference>
<keyword evidence="1" id="KW-0813">Transport</keyword>
<dbReference type="STRING" id="5288.A0A5C5G5Q5"/>
<dbReference type="Proteomes" id="UP000311382">
    <property type="component" value="Unassembled WGS sequence"/>
</dbReference>
<reference evidence="3 4" key="1">
    <citation type="submission" date="2019-03" db="EMBL/GenBank/DDBJ databases">
        <title>Rhodosporidium diobovatum UCD-FST 08-225 genome sequencing, assembly, and annotation.</title>
        <authorList>
            <person name="Fakankun I.U."/>
            <person name="Fristensky B."/>
            <person name="Levin D.B."/>
        </authorList>
    </citation>
    <scope>NUCLEOTIDE SEQUENCE [LARGE SCALE GENOMIC DNA]</scope>
    <source>
        <strain evidence="3 4">UCD-FST 08-225</strain>
    </source>
</reference>
<comment type="caution">
    <text evidence="3">The sequence shown here is derived from an EMBL/GenBank/DDBJ whole genome shotgun (WGS) entry which is preliminary data.</text>
</comment>
<keyword evidence="4" id="KW-1185">Reference proteome</keyword>
<dbReference type="PANTHER" id="PTHR10219:SF25">
    <property type="entry name" value="PLECKSTRIN HOMOLOGY DOMAIN-CONTAINING FAMILY A MEMBER 8"/>
    <property type="match status" value="1"/>
</dbReference>
<evidence type="ECO:0000256" key="1">
    <source>
        <dbReference type="ARBA" id="ARBA00022448"/>
    </source>
</evidence>
<evidence type="ECO:0000313" key="3">
    <source>
        <dbReference type="EMBL" id="TNY23664.1"/>
    </source>
</evidence>
<feature type="domain" description="Glycolipid transfer protein" evidence="2">
    <location>
        <begin position="22"/>
        <end position="160"/>
    </location>
</feature>
<dbReference type="AlphaFoldDB" id="A0A5C5G5Q5"/>
<dbReference type="PANTHER" id="PTHR10219">
    <property type="entry name" value="GLYCOLIPID TRANSFER PROTEIN-RELATED"/>
    <property type="match status" value="1"/>
</dbReference>
<dbReference type="GO" id="GO:0005829">
    <property type="term" value="C:cytosol"/>
    <property type="evidence" value="ECO:0007669"/>
    <property type="project" value="TreeGrafter"/>
</dbReference>
<name>A0A5C5G5Q5_9BASI</name>
<dbReference type="Pfam" id="PF08718">
    <property type="entry name" value="GLTP"/>
    <property type="match status" value="1"/>
</dbReference>
<sequence>MSTYFETVSKSFVDVPVSDAGVDTLQFLEATEGLIKMFDLLGSSAFTIVQNDMNGNVTKIRNRYNAAPAQSQTLEQLVENEKGEKKRTATEGLLWLLRGLRFTQVALQRSHANKEEELSVSFTKAYEETLKKHHSFVVRPVFGLAMKACPYRKDFYAKLGPPEAPIDSELSKWNSALGAILDRVEAFYVAGKHDKGF</sequence>
<dbReference type="SUPFAM" id="SSF110004">
    <property type="entry name" value="Glycolipid transfer protein, GLTP"/>
    <property type="match status" value="1"/>
</dbReference>
<dbReference type="FunFam" id="1.10.3520.10:FF:000001">
    <property type="entry name" value="Pleckstrin domain-containing family A member 8"/>
    <property type="match status" value="1"/>
</dbReference>
<protein>
    <submittedName>
        <fullName evidence="3">Glycolipid transfer protein domain-containing protein</fullName>
    </submittedName>
</protein>
<evidence type="ECO:0000259" key="2">
    <source>
        <dbReference type="Pfam" id="PF08718"/>
    </source>
</evidence>
<accession>A0A5C5G5Q5</accession>
<gene>
    <name evidence="3" type="ORF">DMC30DRAFT_296143</name>
</gene>